<organism evidence="10 11">
    <name type="scientific">Thioclava dalianensis</name>
    <dbReference type="NCBI Taxonomy" id="1185766"/>
    <lineage>
        <taxon>Bacteria</taxon>
        <taxon>Pseudomonadati</taxon>
        <taxon>Pseudomonadota</taxon>
        <taxon>Alphaproteobacteria</taxon>
        <taxon>Rhodobacterales</taxon>
        <taxon>Paracoccaceae</taxon>
        <taxon>Thioclava</taxon>
    </lineage>
</organism>
<gene>
    <name evidence="10" type="ORF">DL1_05365</name>
</gene>
<dbReference type="STRING" id="1185766.SAMN05216224_101884"/>
<reference evidence="10 11" key="1">
    <citation type="submission" date="2014-03" db="EMBL/GenBank/DDBJ databases">
        <title>The draft genome sequence of Thioclava dalianensis DLFJ1-1.</title>
        <authorList>
            <person name="Lai Q."/>
            <person name="Shao Z."/>
        </authorList>
    </citation>
    <scope>NUCLEOTIDE SEQUENCE [LARGE SCALE GENOMIC DNA]</scope>
    <source>
        <strain evidence="10 11">DLFJ1-1</strain>
    </source>
</reference>
<evidence type="ECO:0000259" key="9">
    <source>
        <dbReference type="PROSITE" id="PS50929"/>
    </source>
</evidence>
<feature type="domain" description="ABC transporter" evidence="8">
    <location>
        <begin position="340"/>
        <end position="569"/>
    </location>
</feature>
<dbReference type="OrthoDB" id="5288404at2"/>
<dbReference type="PANTHER" id="PTHR24221:SF654">
    <property type="entry name" value="ATP-BINDING CASSETTE SUB-FAMILY B MEMBER 6"/>
    <property type="match status" value="1"/>
</dbReference>
<dbReference type="GO" id="GO:0140359">
    <property type="term" value="F:ABC-type transporter activity"/>
    <property type="evidence" value="ECO:0007669"/>
    <property type="project" value="InterPro"/>
</dbReference>
<dbReference type="RefSeq" id="WP_051693551.1">
    <property type="nucleotide sequence ID" value="NZ_FOVB01000001.1"/>
</dbReference>
<dbReference type="Pfam" id="PF00664">
    <property type="entry name" value="ABC_membrane"/>
    <property type="match status" value="1"/>
</dbReference>
<dbReference type="Proteomes" id="UP000027725">
    <property type="component" value="Unassembled WGS sequence"/>
</dbReference>
<evidence type="ECO:0000256" key="1">
    <source>
        <dbReference type="ARBA" id="ARBA00004651"/>
    </source>
</evidence>
<dbReference type="InterPro" id="IPR003593">
    <property type="entry name" value="AAA+_ATPase"/>
</dbReference>
<dbReference type="SMART" id="SM00382">
    <property type="entry name" value="AAA"/>
    <property type="match status" value="1"/>
</dbReference>
<evidence type="ECO:0000256" key="4">
    <source>
        <dbReference type="ARBA" id="ARBA00022840"/>
    </source>
</evidence>
<dbReference type="Gene3D" id="3.40.50.300">
    <property type="entry name" value="P-loop containing nucleotide triphosphate hydrolases"/>
    <property type="match status" value="1"/>
</dbReference>
<dbReference type="Gene3D" id="1.20.1560.10">
    <property type="entry name" value="ABC transporter type 1, transmembrane domain"/>
    <property type="match status" value="1"/>
</dbReference>
<dbReference type="GO" id="GO:0016887">
    <property type="term" value="F:ATP hydrolysis activity"/>
    <property type="evidence" value="ECO:0007669"/>
    <property type="project" value="InterPro"/>
</dbReference>
<evidence type="ECO:0000256" key="5">
    <source>
        <dbReference type="ARBA" id="ARBA00022989"/>
    </source>
</evidence>
<evidence type="ECO:0000256" key="7">
    <source>
        <dbReference type="SAM" id="Phobius"/>
    </source>
</evidence>
<sequence>MSVLLGLAWRLIVQQKWAFSRGLILSFIVLAMGAALLGLSGWLVTAAGAAGITGIALNIFEPSAGVRGLALGRAAGRYGERLLTHDATLRALADLRLSLMDGVARRPHEEQARLRGAEALNRMTSDVDALDGLLLRLIVPFLAGGMAQLAALLMLWWLESLPVGLSVFAIYLIGGGGGLIWVARAARHQARAAETALQAIRTRTLELLRGRADLAVSGQLQSEINRALEEVTAEARARRTLEALDRRIGAVIGLTTALAAGAALAIAGQMAASGQITPARAAIGFFVALALAESVMLLRRGMAEIGRMQEAGARVVELARTPERPIAPTQAHPVADAPLLRVRDLSFTRPGASGPVFAELNFELHRGETLFLTGPSGAGKSTALAVLAGLLPTSEGTCSVLGETLAHWPETDLRRHLTMVPQRSQLIGGSVAENLALAVPAGELLSQKAAEAALRAVSLDRVLAARGGFEARLNEGGSGLSGGQSKRLALARAALRNPDILLLDEPTEGLDAATARATLEGLRALLPEAGFVIVSHRSPDRDFADREIALTRRCPAQHRAKNTSRRKNT</sequence>
<dbReference type="InterPro" id="IPR027417">
    <property type="entry name" value="P-loop_NTPase"/>
</dbReference>
<comment type="subcellular location">
    <subcellularLocation>
        <location evidence="1">Cell membrane</location>
        <topology evidence="1">Multi-pass membrane protein</topology>
    </subcellularLocation>
</comment>
<dbReference type="eggNOG" id="COG4987">
    <property type="taxonomic scope" value="Bacteria"/>
</dbReference>
<dbReference type="InterPro" id="IPR003439">
    <property type="entry name" value="ABC_transporter-like_ATP-bd"/>
</dbReference>
<evidence type="ECO:0000313" key="10">
    <source>
        <dbReference type="EMBL" id="KEP69170.1"/>
    </source>
</evidence>
<protein>
    <submittedName>
        <fullName evidence="10">ATP-binding/permease CydC</fullName>
    </submittedName>
</protein>
<name>A0A074TGB6_9RHOB</name>
<dbReference type="InterPro" id="IPR039421">
    <property type="entry name" value="Type_1_exporter"/>
</dbReference>
<proteinExistence type="predicted"/>
<dbReference type="InterPro" id="IPR017871">
    <property type="entry name" value="ABC_transporter-like_CS"/>
</dbReference>
<keyword evidence="4 10" id="KW-0067">ATP-binding</keyword>
<dbReference type="AlphaFoldDB" id="A0A074TGB6"/>
<dbReference type="PROSITE" id="PS50893">
    <property type="entry name" value="ABC_TRANSPORTER_2"/>
    <property type="match status" value="1"/>
</dbReference>
<feature type="transmembrane region" description="Helical" evidence="7">
    <location>
        <begin position="18"/>
        <end position="36"/>
    </location>
</feature>
<keyword evidence="11" id="KW-1185">Reference proteome</keyword>
<dbReference type="GO" id="GO:0005524">
    <property type="term" value="F:ATP binding"/>
    <property type="evidence" value="ECO:0007669"/>
    <property type="project" value="UniProtKB-KW"/>
</dbReference>
<dbReference type="PROSITE" id="PS50929">
    <property type="entry name" value="ABC_TM1F"/>
    <property type="match status" value="1"/>
</dbReference>
<keyword evidence="5 7" id="KW-1133">Transmembrane helix</keyword>
<keyword evidence="2 7" id="KW-0812">Transmembrane</keyword>
<accession>A0A074TGB6</accession>
<evidence type="ECO:0000313" key="11">
    <source>
        <dbReference type="Proteomes" id="UP000027725"/>
    </source>
</evidence>
<dbReference type="PANTHER" id="PTHR24221">
    <property type="entry name" value="ATP-BINDING CASSETTE SUB-FAMILY B"/>
    <property type="match status" value="1"/>
</dbReference>
<evidence type="ECO:0000256" key="3">
    <source>
        <dbReference type="ARBA" id="ARBA00022741"/>
    </source>
</evidence>
<keyword evidence="3" id="KW-0547">Nucleotide-binding</keyword>
<dbReference type="GO" id="GO:0005886">
    <property type="term" value="C:plasma membrane"/>
    <property type="evidence" value="ECO:0007669"/>
    <property type="project" value="UniProtKB-SubCell"/>
</dbReference>
<dbReference type="Pfam" id="PF00005">
    <property type="entry name" value="ABC_tran"/>
    <property type="match status" value="1"/>
</dbReference>
<feature type="transmembrane region" description="Helical" evidence="7">
    <location>
        <begin position="248"/>
        <end position="267"/>
    </location>
</feature>
<comment type="caution">
    <text evidence="10">The sequence shown here is derived from an EMBL/GenBank/DDBJ whole genome shotgun (WGS) entry which is preliminary data.</text>
</comment>
<feature type="transmembrane region" description="Helical" evidence="7">
    <location>
        <begin position="42"/>
        <end position="60"/>
    </location>
</feature>
<feature type="transmembrane region" description="Helical" evidence="7">
    <location>
        <begin position="279"/>
        <end position="298"/>
    </location>
</feature>
<feature type="transmembrane region" description="Helical" evidence="7">
    <location>
        <begin position="163"/>
        <end position="183"/>
    </location>
</feature>
<dbReference type="PROSITE" id="PS00211">
    <property type="entry name" value="ABC_TRANSPORTER_1"/>
    <property type="match status" value="1"/>
</dbReference>
<dbReference type="GO" id="GO:0034040">
    <property type="term" value="F:ATPase-coupled lipid transmembrane transporter activity"/>
    <property type="evidence" value="ECO:0007669"/>
    <property type="project" value="TreeGrafter"/>
</dbReference>
<keyword evidence="6 7" id="KW-0472">Membrane</keyword>
<feature type="transmembrane region" description="Helical" evidence="7">
    <location>
        <begin position="133"/>
        <end position="157"/>
    </location>
</feature>
<evidence type="ECO:0000256" key="2">
    <source>
        <dbReference type="ARBA" id="ARBA00022692"/>
    </source>
</evidence>
<evidence type="ECO:0000256" key="6">
    <source>
        <dbReference type="ARBA" id="ARBA00023136"/>
    </source>
</evidence>
<dbReference type="SUPFAM" id="SSF90123">
    <property type="entry name" value="ABC transporter transmembrane region"/>
    <property type="match status" value="1"/>
</dbReference>
<dbReference type="SUPFAM" id="SSF52540">
    <property type="entry name" value="P-loop containing nucleoside triphosphate hydrolases"/>
    <property type="match status" value="1"/>
</dbReference>
<dbReference type="InterPro" id="IPR036640">
    <property type="entry name" value="ABC1_TM_sf"/>
</dbReference>
<feature type="domain" description="ABC transmembrane type-1" evidence="9">
    <location>
        <begin position="22"/>
        <end position="307"/>
    </location>
</feature>
<evidence type="ECO:0000259" key="8">
    <source>
        <dbReference type="PROSITE" id="PS50893"/>
    </source>
</evidence>
<dbReference type="EMBL" id="JHEH01000017">
    <property type="protein sequence ID" value="KEP69170.1"/>
    <property type="molecule type" value="Genomic_DNA"/>
</dbReference>
<dbReference type="InterPro" id="IPR011527">
    <property type="entry name" value="ABC1_TM_dom"/>
</dbReference>